<keyword evidence="2" id="KW-1185">Reference proteome</keyword>
<sequence>MSAFLAPIHKWLFNKIILFEDIERAFIKAYIEKYGEKAETIVNESKVYGEMIDTNKQLEEIIDLTNIHGWLQNKIANAETRQAFIITKLKEIYGEEVEDIAAKFYRDNGVKCGLMSKEKEHPSNVIDIFDAMNNYLLEGMPCDRVQSIVTKEDDVVEWYNSRCIHKSNYDKIGGNVEVFYRLRFHWLASFVKYVNSAYKFEYENDLNKVIYKIVKVMD</sequence>
<dbReference type="Proteomes" id="UP000031366">
    <property type="component" value="Unassembled WGS sequence"/>
</dbReference>
<dbReference type="RefSeq" id="WP_039634518.1">
    <property type="nucleotide sequence ID" value="NZ_AYSO01000018.1"/>
</dbReference>
<accession>A0A0C1TY90</accession>
<evidence type="ECO:0000313" key="2">
    <source>
        <dbReference type="Proteomes" id="UP000031366"/>
    </source>
</evidence>
<dbReference type="AlphaFoldDB" id="A0A0C1TY90"/>
<dbReference type="STRING" id="29341.RSJ17_01770"/>
<dbReference type="OrthoDB" id="9777242at2"/>
<gene>
    <name evidence="1" type="ORF">U732_2269</name>
</gene>
<proteinExistence type="predicted"/>
<comment type="caution">
    <text evidence="1">The sequence shown here is derived from an EMBL/GenBank/DDBJ whole genome shotgun (WGS) entry which is preliminary data.</text>
</comment>
<organism evidence="1 2">
    <name type="scientific">Clostridium argentinense CDC 2741</name>
    <dbReference type="NCBI Taxonomy" id="1418104"/>
    <lineage>
        <taxon>Bacteria</taxon>
        <taxon>Bacillati</taxon>
        <taxon>Bacillota</taxon>
        <taxon>Clostridia</taxon>
        <taxon>Eubacteriales</taxon>
        <taxon>Clostridiaceae</taxon>
        <taxon>Clostridium</taxon>
    </lineage>
</organism>
<evidence type="ECO:0000313" key="1">
    <source>
        <dbReference type="EMBL" id="KIE45674.1"/>
    </source>
</evidence>
<reference evidence="1 2" key="1">
    <citation type="journal article" date="2015" name="Infect. Genet. Evol.">
        <title>Genomic sequences of six botulinum neurotoxin-producing strains representing three clostridial species illustrate the mobility and diversity of botulinum neurotoxin genes.</title>
        <authorList>
            <person name="Smith T.J."/>
            <person name="Hill K.K."/>
            <person name="Xie G."/>
            <person name="Foley B.T."/>
            <person name="Williamson C.H."/>
            <person name="Foster J.T."/>
            <person name="Johnson S.L."/>
            <person name="Chertkov O."/>
            <person name="Teshima H."/>
            <person name="Gibbons H.S."/>
            <person name="Johnsky L.A."/>
            <person name="Karavis M.A."/>
            <person name="Smith L.A."/>
        </authorList>
    </citation>
    <scope>NUCLEOTIDE SEQUENCE [LARGE SCALE GENOMIC DNA]</scope>
    <source>
        <strain evidence="1 2">CDC 2741</strain>
    </source>
</reference>
<dbReference type="EMBL" id="AYSO01000018">
    <property type="protein sequence ID" value="KIE45674.1"/>
    <property type="molecule type" value="Genomic_DNA"/>
</dbReference>
<protein>
    <submittedName>
        <fullName evidence="1">Uncharacterized protein</fullName>
    </submittedName>
</protein>
<name>A0A0C1TY90_9CLOT</name>